<keyword evidence="2" id="KW-1185">Reference proteome</keyword>
<dbReference type="EMBL" id="JACVEL010000001">
    <property type="protein sequence ID" value="MBC9811027.1"/>
    <property type="molecule type" value="Genomic_DNA"/>
</dbReference>
<evidence type="ECO:0000313" key="2">
    <source>
        <dbReference type="Proteomes" id="UP000652681"/>
    </source>
</evidence>
<dbReference type="Proteomes" id="UP000652681">
    <property type="component" value="Unassembled WGS sequence"/>
</dbReference>
<protein>
    <submittedName>
        <fullName evidence="1">Uncharacterized protein</fullName>
    </submittedName>
</protein>
<evidence type="ECO:0000313" key="1">
    <source>
        <dbReference type="EMBL" id="MBC9811027.1"/>
    </source>
</evidence>
<organism evidence="1 2">
    <name type="scientific">Taishania pollutisoli</name>
    <dbReference type="NCBI Taxonomy" id="2766479"/>
    <lineage>
        <taxon>Bacteria</taxon>
        <taxon>Pseudomonadati</taxon>
        <taxon>Bacteroidota</taxon>
        <taxon>Flavobacteriia</taxon>
        <taxon>Flavobacteriales</taxon>
        <taxon>Crocinitomicaceae</taxon>
        <taxon>Taishania</taxon>
    </lineage>
</organism>
<dbReference type="AlphaFoldDB" id="A0A8J6P406"/>
<dbReference type="RefSeq" id="WP_163492282.1">
    <property type="nucleotide sequence ID" value="NZ_JACVEL010000001.1"/>
</dbReference>
<sequence>MPIVIKEIQVKTTVVKNQVKDTVRKDELIQLKKELMKDMKDYLHREYIRKHER</sequence>
<name>A0A8J6P406_9FLAO</name>
<gene>
    <name evidence="1" type="ORF">H9Y05_00930</name>
</gene>
<proteinExistence type="predicted"/>
<comment type="caution">
    <text evidence="1">The sequence shown here is derived from an EMBL/GenBank/DDBJ whole genome shotgun (WGS) entry which is preliminary data.</text>
</comment>
<accession>A0A8J6P406</accession>
<reference evidence="1" key="1">
    <citation type="submission" date="2020-09" db="EMBL/GenBank/DDBJ databases">
        <title>Taishania pollutisoli gen. nov., sp. nov., Isolated from Tetrabromobisphenol A-Contaminated Soil.</title>
        <authorList>
            <person name="Chen Q."/>
        </authorList>
    </citation>
    <scope>NUCLEOTIDE SEQUENCE</scope>
    <source>
        <strain evidence="1">CZZ-1</strain>
    </source>
</reference>